<dbReference type="GO" id="GO:0009231">
    <property type="term" value="P:riboflavin biosynthetic process"/>
    <property type="evidence" value="ECO:0007669"/>
    <property type="project" value="InterPro"/>
</dbReference>
<comment type="pathway">
    <text evidence="2 15">Cofactor biosynthesis; FAD biosynthesis; FAD from FMN: step 1/1.</text>
</comment>
<evidence type="ECO:0000256" key="15">
    <source>
        <dbReference type="PIRNR" id="PIRNR004491"/>
    </source>
</evidence>
<keyword evidence="18" id="KW-1185">Reference proteome</keyword>
<accession>A0A286ED80</accession>
<protein>
    <recommendedName>
        <fullName evidence="15">Riboflavin biosynthesis protein</fullName>
    </recommendedName>
    <domain>
        <recommendedName>
            <fullName evidence="15">Riboflavin kinase</fullName>
            <ecNumber evidence="15">2.7.1.26</ecNumber>
        </recommendedName>
        <alternativeName>
            <fullName evidence="15">Flavokinase</fullName>
        </alternativeName>
    </domain>
    <domain>
        <recommendedName>
            <fullName evidence="15">FMN adenylyltransferase</fullName>
            <ecNumber evidence="15">2.7.7.2</ecNumber>
        </recommendedName>
        <alternativeName>
            <fullName evidence="15">FAD pyrophosphorylase</fullName>
        </alternativeName>
        <alternativeName>
            <fullName evidence="15">FAD synthase</fullName>
        </alternativeName>
    </domain>
</protein>
<evidence type="ECO:0000256" key="5">
    <source>
        <dbReference type="ARBA" id="ARBA00022643"/>
    </source>
</evidence>
<dbReference type="Gene3D" id="2.40.30.30">
    <property type="entry name" value="Riboflavin kinase-like"/>
    <property type="match status" value="1"/>
</dbReference>
<evidence type="ECO:0000256" key="6">
    <source>
        <dbReference type="ARBA" id="ARBA00022679"/>
    </source>
</evidence>
<dbReference type="RefSeq" id="WP_097114437.1">
    <property type="nucleotide sequence ID" value="NZ_CP083931.1"/>
</dbReference>
<comment type="function">
    <text evidence="1">Catalyzes the phosphorylation of riboflavin to FMN followed by the adenylation of FMN to FAD.</text>
</comment>
<keyword evidence="10 15" id="KW-0274">FAD</keyword>
<evidence type="ECO:0000256" key="9">
    <source>
        <dbReference type="ARBA" id="ARBA00022777"/>
    </source>
</evidence>
<evidence type="ECO:0000256" key="4">
    <source>
        <dbReference type="ARBA" id="ARBA00022630"/>
    </source>
</evidence>
<dbReference type="GO" id="GO:0003919">
    <property type="term" value="F:FMN adenylyltransferase activity"/>
    <property type="evidence" value="ECO:0007669"/>
    <property type="project" value="UniProtKB-UniRule"/>
</dbReference>
<dbReference type="InterPro" id="IPR023465">
    <property type="entry name" value="Riboflavin_kinase_dom_sf"/>
</dbReference>
<comment type="similarity">
    <text evidence="15">Belongs to the ribF family.</text>
</comment>
<keyword evidence="9 15" id="KW-0418">Kinase</keyword>
<dbReference type="EMBL" id="OCNF01000010">
    <property type="protein sequence ID" value="SOD68794.1"/>
    <property type="molecule type" value="Genomic_DNA"/>
</dbReference>
<evidence type="ECO:0000256" key="14">
    <source>
        <dbReference type="ARBA" id="ARBA00049494"/>
    </source>
</evidence>
<dbReference type="OrthoDB" id="9803667at2"/>
<comment type="catalytic activity">
    <reaction evidence="14 15">
        <text>FMN + ATP + H(+) = FAD + diphosphate</text>
        <dbReference type="Rhea" id="RHEA:17237"/>
        <dbReference type="ChEBI" id="CHEBI:15378"/>
        <dbReference type="ChEBI" id="CHEBI:30616"/>
        <dbReference type="ChEBI" id="CHEBI:33019"/>
        <dbReference type="ChEBI" id="CHEBI:57692"/>
        <dbReference type="ChEBI" id="CHEBI:58210"/>
        <dbReference type="EC" id="2.7.7.2"/>
    </reaction>
</comment>
<dbReference type="PANTHER" id="PTHR22749">
    <property type="entry name" value="RIBOFLAVIN KINASE/FMN ADENYLYLTRANSFERASE"/>
    <property type="match status" value="1"/>
</dbReference>
<dbReference type="InterPro" id="IPR015864">
    <property type="entry name" value="FAD_synthase"/>
</dbReference>
<dbReference type="GO" id="GO:0008531">
    <property type="term" value="F:riboflavin kinase activity"/>
    <property type="evidence" value="ECO:0007669"/>
    <property type="project" value="UniProtKB-UniRule"/>
</dbReference>
<keyword evidence="4 15" id="KW-0285">Flavoprotein</keyword>
<name>A0A286ED80_9NEIS</name>
<dbReference type="SUPFAM" id="SSF52374">
    <property type="entry name" value="Nucleotidylyl transferase"/>
    <property type="match status" value="1"/>
</dbReference>
<dbReference type="Pfam" id="PF01687">
    <property type="entry name" value="Flavokinase"/>
    <property type="match status" value="1"/>
</dbReference>
<dbReference type="UniPathway" id="UPA00277">
    <property type="reaction ID" value="UER00407"/>
</dbReference>
<evidence type="ECO:0000256" key="10">
    <source>
        <dbReference type="ARBA" id="ARBA00022827"/>
    </source>
</evidence>
<dbReference type="EC" id="2.7.1.26" evidence="15"/>
<reference evidence="17 18" key="1">
    <citation type="submission" date="2017-09" db="EMBL/GenBank/DDBJ databases">
        <authorList>
            <person name="Ehlers B."/>
            <person name="Leendertz F.H."/>
        </authorList>
    </citation>
    <scope>NUCLEOTIDE SEQUENCE [LARGE SCALE GENOMIC DNA]</scope>
    <source>
        <strain evidence="17 18">DSM 16848</strain>
    </source>
</reference>
<evidence type="ECO:0000256" key="2">
    <source>
        <dbReference type="ARBA" id="ARBA00004726"/>
    </source>
</evidence>
<evidence type="ECO:0000256" key="1">
    <source>
        <dbReference type="ARBA" id="ARBA00002121"/>
    </source>
</evidence>
<dbReference type="UniPathway" id="UPA00276">
    <property type="reaction ID" value="UER00406"/>
</dbReference>
<dbReference type="GO" id="GO:0006747">
    <property type="term" value="P:FAD biosynthetic process"/>
    <property type="evidence" value="ECO:0007669"/>
    <property type="project" value="UniProtKB-UniRule"/>
</dbReference>
<dbReference type="SMART" id="SM00904">
    <property type="entry name" value="Flavokinase"/>
    <property type="match status" value="1"/>
</dbReference>
<dbReference type="CDD" id="cd02064">
    <property type="entry name" value="FAD_synthetase_N"/>
    <property type="match status" value="1"/>
</dbReference>
<dbReference type="FunFam" id="3.40.50.620:FF:000021">
    <property type="entry name" value="Riboflavin biosynthesis protein"/>
    <property type="match status" value="1"/>
</dbReference>
<dbReference type="NCBIfam" id="NF004163">
    <property type="entry name" value="PRK05627.1-6"/>
    <property type="match status" value="1"/>
</dbReference>
<evidence type="ECO:0000256" key="8">
    <source>
        <dbReference type="ARBA" id="ARBA00022741"/>
    </source>
</evidence>
<dbReference type="GO" id="GO:0009398">
    <property type="term" value="P:FMN biosynthetic process"/>
    <property type="evidence" value="ECO:0007669"/>
    <property type="project" value="UniProtKB-UniRule"/>
</dbReference>
<keyword evidence="12" id="KW-0511">Multifunctional enzyme</keyword>
<dbReference type="InterPro" id="IPR014729">
    <property type="entry name" value="Rossmann-like_a/b/a_fold"/>
</dbReference>
<gene>
    <name evidence="17" type="ORF">SAMN02746062_01404</name>
</gene>
<dbReference type="GO" id="GO:0005524">
    <property type="term" value="F:ATP binding"/>
    <property type="evidence" value="ECO:0007669"/>
    <property type="project" value="UniProtKB-UniRule"/>
</dbReference>
<evidence type="ECO:0000256" key="13">
    <source>
        <dbReference type="ARBA" id="ARBA00047880"/>
    </source>
</evidence>
<dbReference type="InterPro" id="IPR023468">
    <property type="entry name" value="Riboflavin_kinase"/>
</dbReference>
<dbReference type="AlphaFoldDB" id="A0A286ED80"/>
<evidence type="ECO:0000256" key="7">
    <source>
        <dbReference type="ARBA" id="ARBA00022695"/>
    </source>
</evidence>
<keyword evidence="7 15" id="KW-0548">Nucleotidyltransferase</keyword>
<dbReference type="Pfam" id="PF06574">
    <property type="entry name" value="FAD_syn"/>
    <property type="match status" value="1"/>
</dbReference>
<dbReference type="InterPro" id="IPR002606">
    <property type="entry name" value="Riboflavin_kinase_bac"/>
</dbReference>
<keyword evidence="6 15" id="KW-0808">Transferase</keyword>
<keyword evidence="8 15" id="KW-0547">Nucleotide-binding</keyword>
<evidence type="ECO:0000256" key="11">
    <source>
        <dbReference type="ARBA" id="ARBA00022840"/>
    </source>
</evidence>
<evidence type="ECO:0000256" key="12">
    <source>
        <dbReference type="ARBA" id="ARBA00023268"/>
    </source>
</evidence>
<evidence type="ECO:0000313" key="18">
    <source>
        <dbReference type="Proteomes" id="UP000219669"/>
    </source>
</evidence>
<dbReference type="Proteomes" id="UP000219669">
    <property type="component" value="Unassembled WGS sequence"/>
</dbReference>
<proteinExistence type="inferred from homology"/>
<comment type="pathway">
    <text evidence="3 15">Cofactor biosynthesis; FMN biosynthesis; FMN from riboflavin (ATP route): step 1/1.</text>
</comment>
<feature type="domain" description="Riboflavin kinase" evidence="16">
    <location>
        <begin position="183"/>
        <end position="307"/>
    </location>
</feature>
<evidence type="ECO:0000259" key="16">
    <source>
        <dbReference type="SMART" id="SM00904"/>
    </source>
</evidence>
<sequence>MDICLGHITQPIFAASAVTIGNFDGVHLGHHHILQRLAHEAQARGLQSVAVIFEPQPSEFFSQQLGREPSLRLTPLRDKLRLLAQTGCLNAVRVLRFNPEFANQNAHDFIEHILRRELNTRYLLIGDDFRFGKGRTGDFALLAQQTDFVTEQTPSILIAGERASSTAVRQALQQGRLDKAKQILGHDYVLSGHVKHGKKLGRQLGSPTANVHLPPHRYALNGVFVVAVTGSFGVKHGVASLGYNPTVSQEKRSQLEVHLFDFSGDLYGERLEVAFLHKLRDERKFPDLATLQQQIHWDMAQARAWCDLSG</sequence>
<dbReference type="NCBIfam" id="NF004159">
    <property type="entry name" value="PRK05627.1-2"/>
    <property type="match status" value="1"/>
</dbReference>
<dbReference type="NCBIfam" id="TIGR00083">
    <property type="entry name" value="ribF"/>
    <property type="match status" value="1"/>
</dbReference>
<organism evidence="17 18">
    <name type="scientific">Alysiella filiformis DSM 16848</name>
    <dbReference type="NCBI Taxonomy" id="1120981"/>
    <lineage>
        <taxon>Bacteria</taxon>
        <taxon>Pseudomonadati</taxon>
        <taxon>Pseudomonadota</taxon>
        <taxon>Betaproteobacteria</taxon>
        <taxon>Neisseriales</taxon>
        <taxon>Neisseriaceae</taxon>
        <taxon>Alysiella</taxon>
    </lineage>
</organism>
<dbReference type="EC" id="2.7.7.2" evidence="15"/>
<comment type="catalytic activity">
    <reaction evidence="13 15">
        <text>riboflavin + ATP = FMN + ADP + H(+)</text>
        <dbReference type="Rhea" id="RHEA:14357"/>
        <dbReference type="ChEBI" id="CHEBI:15378"/>
        <dbReference type="ChEBI" id="CHEBI:30616"/>
        <dbReference type="ChEBI" id="CHEBI:57986"/>
        <dbReference type="ChEBI" id="CHEBI:58210"/>
        <dbReference type="ChEBI" id="CHEBI:456216"/>
        <dbReference type="EC" id="2.7.1.26"/>
    </reaction>
</comment>
<evidence type="ECO:0000256" key="3">
    <source>
        <dbReference type="ARBA" id="ARBA00005201"/>
    </source>
</evidence>
<dbReference type="Gene3D" id="3.40.50.620">
    <property type="entry name" value="HUPs"/>
    <property type="match status" value="1"/>
</dbReference>
<keyword evidence="11 15" id="KW-0067">ATP-binding</keyword>
<dbReference type="SUPFAM" id="SSF82114">
    <property type="entry name" value="Riboflavin kinase-like"/>
    <property type="match status" value="1"/>
</dbReference>
<dbReference type="PANTHER" id="PTHR22749:SF6">
    <property type="entry name" value="RIBOFLAVIN KINASE"/>
    <property type="match status" value="1"/>
</dbReference>
<evidence type="ECO:0000313" key="17">
    <source>
        <dbReference type="EMBL" id="SOD68794.1"/>
    </source>
</evidence>
<dbReference type="PIRSF" id="PIRSF004491">
    <property type="entry name" value="FAD_Synth"/>
    <property type="match status" value="1"/>
</dbReference>
<keyword evidence="5 15" id="KW-0288">FMN</keyword>
<dbReference type="InterPro" id="IPR015865">
    <property type="entry name" value="Riboflavin_kinase_bac/euk"/>
</dbReference>